<protein>
    <submittedName>
        <fullName evidence="1">Uncharacterized protein</fullName>
    </submittedName>
</protein>
<accession>A0A5C5X775</accession>
<comment type="caution">
    <text evidence="1">The sequence shown here is derived from an EMBL/GenBank/DDBJ whole genome shotgun (WGS) entry which is preliminary data.</text>
</comment>
<dbReference type="RefSeq" id="WP_146509718.1">
    <property type="nucleotide sequence ID" value="NZ_SIHI01000001.1"/>
</dbReference>
<name>A0A5C5X775_9PLAN</name>
<reference evidence="1 2" key="1">
    <citation type="submission" date="2019-02" db="EMBL/GenBank/DDBJ databases">
        <title>Deep-cultivation of Planctomycetes and their phenomic and genomic characterization uncovers novel biology.</title>
        <authorList>
            <person name="Wiegand S."/>
            <person name="Jogler M."/>
            <person name="Boedeker C."/>
            <person name="Pinto D."/>
            <person name="Vollmers J."/>
            <person name="Rivas-Marin E."/>
            <person name="Kohn T."/>
            <person name="Peeters S.H."/>
            <person name="Heuer A."/>
            <person name="Rast P."/>
            <person name="Oberbeckmann S."/>
            <person name="Bunk B."/>
            <person name="Jeske O."/>
            <person name="Meyerdierks A."/>
            <person name="Storesund J.E."/>
            <person name="Kallscheuer N."/>
            <person name="Luecker S."/>
            <person name="Lage O.M."/>
            <person name="Pohl T."/>
            <person name="Merkel B.J."/>
            <person name="Hornburger P."/>
            <person name="Mueller R.-W."/>
            <person name="Bruemmer F."/>
            <person name="Labrenz M."/>
            <person name="Spormann A.M."/>
            <person name="Op Den Camp H."/>
            <person name="Overmann J."/>
            <person name="Amann R."/>
            <person name="Jetten M.S.M."/>
            <person name="Mascher T."/>
            <person name="Medema M.H."/>
            <person name="Devos D.P."/>
            <person name="Kaster A.-K."/>
            <person name="Ovreas L."/>
            <person name="Rohde M."/>
            <person name="Galperin M.Y."/>
            <person name="Jogler C."/>
        </authorList>
    </citation>
    <scope>NUCLEOTIDE SEQUENCE [LARGE SCALE GENOMIC DNA]</scope>
    <source>
        <strain evidence="1 2">KOR42</strain>
    </source>
</reference>
<dbReference type="AlphaFoldDB" id="A0A5C5X775"/>
<organism evidence="1 2">
    <name type="scientific">Thalassoglobus neptunius</name>
    <dbReference type="NCBI Taxonomy" id="1938619"/>
    <lineage>
        <taxon>Bacteria</taxon>
        <taxon>Pseudomonadati</taxon>
        <taxon>Planctomycetota</taxon>
        <taxon>Planctomycetia</taxon>
        <taxon>Planctomycetales</taxon>
        <taxon>Planctomycetaceae</taxon>
        <taxon>Thalassoglobus</taxon>
    </lineage>
</organism>
<dbReference type="Proteomes" id="UP000317243">
    <property type="component" value="Unassembled WGS sequence"/>
</dbReference>
<gene>
    <name evidence="1" type="ORF">KOR42_23540</name>
</gene>
<sequence>MSHSFASETTYSVIEIANIEGDWIDADDNPHRELGSIAESLGFTEDAEFRVEFEVRRSMEWVSDEFGSYKSGEVVAVDATVNGKSLDVNRIPDEVIEKLTECL</sequence>
<evidence type="ECO:0000313" key="1">
    <source>
        <dbReference type="EMBL" id="TWT58967.1"/>
    </source>
</evidence>
<evidence type="ECO:0000313" key="2">
    <source>
        <dbReference type="Proteomes" id="UP000317243"/>
    </source>
</evidence>
<keyword evidence="2" id="KW-1185">Reference proteome</keyword>
<proteinExistence type="predicted"/>
<dbReference type="EMBL" id="SIHI01000001">
    <property type="protein sequence ID" value="TWT58967.1"/>
    <property type="molecule type" value="Genomic_DNA"/>
</dbReference>